<dbReference type="AlphaFoldDB" id="A0A0P1P559"/>
<dbReference type="Gene3D" id="2.40.110.10">
    <property type="entry name" value="Butyryl-CoA Dehydrogenase, subunit A, domain 2"/>
    <property type="match status" value="1"/>
</dbReference>
<dbReference type="FunFam" id="2.40.110.10:FF:000006">
    <property type="entry name" value="very long-chain specific acyl-CoA dehydrogenase, mitochondrial"/>
    <property type="match status" value="1"/>
</dbReference>
<accession>A0A0S4MXA2</accession>
<evidence type="ECO:0000259" key="8">
    <source>
        <dbReference type="Pfam" id="PF00441"/>
    </source>
</evidence>
<keyword evidence="4 7" id="KW-0274">FAD</keyword>
<keyword evidence="3 7" id="KW-0285">Flavoprotein</keyword>
<sequence>MKKLLFEILKLHNKIKGATMSTLETYTKGGSFLIQESSPENTFTPEDFTEQHKMISQTANEFVEKEVLPKIEEIEEQNWEVTLSLMRKAGEIGLLAVDIPEEYGGLGLDKTSSMLVAEEIGKASSFAVTHGAHTGIGTLPIVYFGTEEQKKKYLPKFATGELISSYALTEPNAGSDALSIRTTATLSPDGKYYILNGNKIFITNAGIADVYITFAKINGEHFTGFILEKNFEGISLGKEEKKMGIKGSSTRALNLDNVKVPIENVLGEIGKGHKIAFNILNIGRFKLGAAVIGGAKAVITESVKYAKQRKQFGKSISEFGLIKHKIGEMAIRTFVGESMVYRTAGLIDNILSGIDKSDPKANELALKGIEEYAVECSIIKVYASEILDYVVDEAVQIFGGYGYIEEYPVARAYRDSRINRIFEGTNEINRLVITGMLLKRAMKGELPLIPAAQKLTDEIMGIGVQEEEATGIFAEEKKLLKSAKKAGLFVAGLAVQKYMTKLEDEEEIIGRISDIIMEIYAMESAILRVEKMLARGGKNKTDIYIDIVKAFVNDSIIRVETYAKELLSAIAEGDMLRTYLTALRRLIKHIPINTISLRRKIADHLIEMERYAL</sequence>
<dbReference type="Gene3D" id="1.10.540.10">
    <property type="entry name" value="Acyl-CoA dehydrogenase/oxidase, N-terminal domain"/>
    <property type="match status" value="1"/>
</dbReference>
<feature type="domain" description="Acyl-CoA dehydrogenase/oxidase C-terminal" evidence="8">
    <location>
        <begin position="270"/>
        <end position="434"/>
    </location>
</feature>
<protein>
    <submittedName>
        <fullName evidence="13">Butyryl-CoA dehydrogenase</fullName>
    </submittedName>
</protein>
<dbReference type="InterPro" id="IPR049426">
    <property type="entry name" value="Acyl-CoA-dh-like_C"/>
</dbReference>
<reference evidence="13 14" key="1">
    <citation type="submission" date="2015-11" db="EMBL/GenBank/DDBJ databases">
        <authorList>
            <person name="Zhang Y."/>
            <person name="Guo Z."/>
        </authorList>
    </citation>
    <scope>NUCLEOTIDE SEQUENCE [LARGE SCALE GENOMIC DNA]</scope>
    <source>
        <strain evidence="13">JGI-4</strain>
    </source>
</reference>
<dbReference type="PROSITE" id="PS00073">
    <property type="entry name" value="ACYL_COA_DH_2"/>
    <property type="match status" value="1"/>
</dbReference>
<dbReference type="PROSITE" id="PS00072">
    <property type="entry name" value="ACYL_COA_DH_1"/>
    <property type="match status" value="1"/>
</dbReference>
<keyword evidence="5 7" id="KW-0560">Oxidoreductase</keyword>
<dbReference type="InterPro" id="IPR013786">
    <property type="entry name" value="AcylCoA_DH/ox_N"/>
</dbReference>
<dbReference type="Pfam" id="PF00441">
    <property type="entry name" value="Acyl-CoA_dh_1"/>
    <property type="match status" value="1"/>
</dbReference>
<evidence type="ECO:0000313" key="12">
    <source>
        <dbReference type="EMBL" id="CUS87011.1"/>
    </source>
</evidence>
<dbReference type="InterPro" id="IPR009075">
    <property type="entry name" value="AcylCo_DH/oxidase_C"/>
</dbReference>
<dbReference type="InterPro" id="IPR046373">
    <property type="entry name" value="Acyl-CoA_Oxase/DH_mid-dom_sf"/>
</dbReference>
<organism evidence="13 14">
    <name type="scientific">Candidatus Kryptonium thompsonii</name>
    <dbReference type="NCBI Taxonomy" id="1633631"/>
    <lineage>
        <taxon>Bacteria</taxon>
        <taxon>Pseudomonadati</taxon>
        <taxon>Candidatus Kryptoniota</taxon>
        <taxon>Candidatus Kryptonium</taxon>
    </lineage>
</organism>
<dbReference type="Pfam" id="PF02770">
    <property type="entry name" value="Acyl-CoA_dh_M"/>
    <property type="match status" value="1"/>
</dbReference>
<dbReference type="GO" id="GO:0050660">
    <property type="term" value="F:flavin adenine dinucleotide binding"/>
    <property type="evidence" value="ECO:0007669"/>
    <property type="project" value="InterPro"/>
</dbReference>
<accession>A0A0P1LGT4</accession>
<dbReference type="EMBL" id="CZVI01000012">
    <property type="protein sequence ID" value="CUS87011.1"/>
    <property type="molecule type" value="Genomic_DNA"/>
</dbReference>
<reference evidence="12 15" key="2">
    <citation type="submission" date="2015-11" db="EMBL/GenBank/DDBJ databases">
        <authorList>
            <person name="Varghese N."/>
        </authorList>
    </citation>
    <scope>NUCLEOTIDE SEQUENCE [LARGE SCALE GENOMIC DNA]</scope>
    <source>
        <strain evidence="12 15">JGI-8</strain>
    </source>
</reference>
<dbReference type="InterPro" id="IPR009100">
    <property type="entry name" value="AcylCoA_DH/oxidase_NM_dom_sf"/>
</dbReference>
<dbReference type="InterPro" id="IPR036250">
    <property type="entry name" value="AcylCo_DH-like_C"/>
</dbReference>
<accession>A0A0P1LRV9</accession>
<evidence type="ECO:0000256" key="1">
    <source>
        <dbReference type="ARBA" id="ARBA00001974"/>
    </source>
</evidence>
<dbReference type="SUPFAM" id="SSF47203">
    <property type="entry name" value="Acyl-CoA dehydrogenase C-terminal domain-like"/>
    <property type="match status" value="1"/>
</dbReference>
<keyword evidence="15" id="KW-1185">Reference proteome</keyword>
<dbReference type="SUPFAM" id="SSF56645">
    <property type="entry name" value="Acyl-CoA dehydrogenase NM domain-like"/>
    <property type="match status" value="1"/>
</dbReference>
<feature type="domain" description="Acyl-CoA dehydrogenase-like C-terminal" evidence="11">
    <location>
        <begin position="483"/>
        <end position="585"/>
    </location>
</feature>
<accession>A0A0P1LYC0</accession>
<feature type="domain" description="Acyl-CoA oxidase/dehydrogenase middle" evidence="9">
    <location>
        <begin position="166"/>
        <end position="258"/>
    </location>
</feature>
<accession>A0A0P1MTX4</accession>
<comment type="cofactor">
    <cofactor evidence="1 7">
        <name>FAD</name>
        <dbReference type="ChEBI" id="CHEBI:57692"/>
    </cofactor>
</comment>
<comment type="catalytic activity">
    <reaction evidence="6">
        <text>a 2,3-saturated acyl-CoA + A = a 2,3-dehydroacyl-CoA + AH2</text>
        <dbReference type="Rhea" id="RHEA:48608"/>
        <dbReference type="ChEBI" id="CHEBI:13193"/>
        <dbReference type="ChEBI" id="CHEBI:17499"/>
        <dbReference type="ChEBI" id="CHEBI:60015"/>
        <dbReference type="ChEBI" id="CHEBI:65111"/>
    </reaction>
</comment>
<name>A0A0P1P559_9BACT</name>
<evidence type="ECO:0000313" key="13">
    <source>
        <dbReference type="EMBL" id="CUU03600.1"/>
    </source>
</evidence>
<dbReference type="Gene3D" id="1.20.140.10">
    <property type="entry name" value="Butyryl-CoA Dehydrogenase, subunit A, domain 3"/>
    <property type="match status" value="2"/>
</dbReference>
<accession>A0A0P1P739</accession>
<evidence type="ECO:0000256" key="3">
    <source>
        <dbReference type="ARBA" id="ARBA00022630"/>
    </source>
</evidence>
<dbReference type="FunFam" id="1.20.140.10:FF:000019">
    <property type="entry name" value="Acyl-CoA dehydrogenase"/>
    <property type="match status" value="1"/>
</dbReference>
<evidence type="ECO:0000256" key="2">
    <source>
        <dbReference type="ARBA" id="ARBA00009347"/>
    </source>
</evidence>
<evidence type="ECO:0000313" key="15">
    <source>
        <dbReference type="Proteomes" id="UP000182200"/>
    </source>
</evidence>
<dbReference type="Proteomes" id="UP000182200">
    <property type="component" value="Unassembled WGS sequence"/>
</dbReference>
<evidence type="ECO:0000256" key="5">
    <source>
        <dbReference type="ARBA" id="ARBA00023002"/>
    </source>
</evidence>
<feature type="domain" description="Acyl-CoA dehydrogenase/oxidase N-terminal" evidence="10">
    <location>
        <begin position="49"/>
        <end position="161"/>
    </location>
</feature>
<dbReference type="InterPro" id="IPR006089">
    <property type="entry name" value="Acyl-CoA_DH_CS"/>
</dbReference>
<dbReference type="GO" id="GO:0003995">
    <property type="term" value="F:acyl-CoA dehydrogenase activity"/>
    <property type="evidence" value="ECO:0007669"/>
    <property type="project" value="InterPro"/>
</dbReference>
<dbReference type="STRING" id="1633631.GCA_001442925_00788"/>
<dbReference type="PANTHER" id="PTHR43884:SF12">
    <property type="entry name" value="ISOVALERYL-COA DEHYDROGENASE, MITOCHONDRIAL-RELATED"/>
    <property type="match status" value="1"/>
</dbReference>
<dbReference type="InterPro" id="IPR006091">
    <property type="entry name" value="Acyl-CoA_Oxase/DH_mid-dom"/>
</dbReference>
<gene>
    <name evidence="13" type="ORF">JGI4_00788</name>
    <name evidence="12" type="ORF">JGI8_01057</name>
</gene>
<dbReference type="Proteomes" id="UP000182011">
    <property type="component" value="Unassembled WGS sequence"/>
</dbReference>
<evidence type="ECO:0000256" key="6">
    <source>
        <dbReference type="ARBA" id="ARBA00052546"/>
    </source>
</evidence>
<evidence type="ECO:0000256" key="7">
    <source>
        <dbReference type="RuleBase" id="RU362125"/>
    </source>
</evidence>
<accession>A0A0P1P559</accession>
<dbReference type="Pfam" id="PF02771">
    <property type="entry name" value="Acyl-CoA_dh_N"/>
    <property type="match status" value="1"/>
</dbReference>
<evidence type="ECO:0000259" key="11">
    <source>
        <dbReference type="Pfam" id="PF21263"/>
    </source>
</evidence>
<dbReference type="PANTHER" id="PTHR43884">
    <property type="entry name" value="ACYL-COA DEHYDROGENASE"/>
    <property type="match status" value="1"/>
</dbReference>
<accession>A0A0N7MSB9</accession>
<accession>A0A0P1MJD4</accession>
<evidence type="ECO:0000256" key="4">
    <source>
        <dbReference type="ARBA" id="ARBA00022827"/>
    </source>
</evidence>
<dbReference type="Pfam" id="PF21263">
    <property type="entry name" value="Acyl-CoA-dh_C"/>
    <property type="match status" value="1"/>
</dbReference>
<dbReference type="FunFam" id="1.10.540.10:FF:000001">
    <property type="entry name" value="Very long-chain-specific acyl-CoA dehydrogenase, mitochondrial"/>
    <property type="match status" value="1"/>
</dbReference>
<dbReference type="EMBL" id="FAOP01000004">
    <property type="protein sequence ID" value="CUU03600.1"/>
    <property type="molecule type" value="Genomic_DNA"/>
</dbReference>
<accession>A0A0P1M5J8</accession>
<comment type="similarity">
    <text evidence="2 7">Belongs to the acyl-CoA dehydrogenase family.</text>
</comment>
<proteinExistence type="inferred from homology"/>
<evidence type="ECO:0000259" key="9">
    <source>
        <dbReference type="Pfam" id="PF02770"/>
    </source>
</evidence>
<dbReference type="InterPro" id="IPR037069">
    <property type="entry name" value="AcylCoA_DH/ox_N_sf"/>
</dbReference>
<evidence type="ECO:0000259" key="10">
    <source>
        <dbReference type="Pfam" id="PF02771"/>
    </source>
</evidence>
<accession>A0A0P1LNQ7</accession>
<evidence type="ECO:0000313" key="14">
    <source>
        <dbReference type="Proteomes" id="UP000182011"/>
    </source>
</evidence>